<evidence type="ECO:0000313" key="2">
    <source>
        <dbReference type="EMBL" id="GGT24733.1"/>
    </source>
</evidence>
<dbReference type="EMBL" id="BMQQ01000004">
    <property type="protein sequence ID" value="GGT24733.1"/>
    <property type="molecule type" value="Genomic_DNA"/>
</dbReference>
<feature type="compositionally biased region" description="Basic and acidic residues" evidence="1">
    <location>
        <begin position="61"/>
        <end position="75"/>
    </location>
</feature>
<name>A0A918LN90_9ACTN</name>
<evidence type="ECO:0000313" key="3">
    <source>
        <dbReference type="Proteomes" id="UP000619486"/>
    </source>
</evidence>
<comment type="caution">
    <text evidence="2">The sequence shown here is derived from an EMBL/GenBank/DDBJ whole genome shotgun (WGS) entry which is preliminary data.</text>
</comment>
<feature type="region of interest" description="Disordered" evidence="1">
    <location>
        <begin position="1"/>
        <end position="101"/>
    </location>
</feature>
<organism evidence="2 3">
    <name type="scientific">Streptomyces purpureus</name>
    <dbReference type="NCBI Taxonomy" id="1951"/>
    <lineage>
        <taxon>Bacteria</taxon>
        <taxon>Bacillati</taxon>
        <taxon>Actinomycetota</taxon>
        <taxon>Actinomycetes</taxon>
        <taxon>Kitasatosporales</taxon>
        <taxon>Streptomycetaceae</taxon>
        <taxon>Streptomyces</taxon>
    </lineage>
</organism>
<feature type="compositionally biased region" description="Acidic residues" evidence="1">
    <location>
        <begin position="1"/>
        <end position="11"/>
    </location>
</feature>
<keyword evidence="3" id="KW-1185">Reference proteome</keyword>
<dbReference type="Proteomes" id="UP000619486">
    <property type="component" value="Unassembled WGS sequence"/>
</dbReference>
<accession>A0A918LN90</accession>
<reference evidence="2" key="1">
    <citation type="journal article" date="2014" name="Int. J. Syst. Evol. Microbiol.">
        <title>Complete genome sequence of Corynebacterium casei LMG S-19264T (=DSM 44701T), isolated from a smear-ripened cheese.</title>
        <authorList>
            <consortium name="US DOE Joint Genome Institute (JGI-PGF)"/>
            <person name="Walter F."/>
            <person name="Albersmeier A."/>
            <person name="Kalinowski J."/>
            <person name="Ruckert C."/>
        </authorList>
    </citation>
    <scope>NUCLEOTIDE SEQUENCE</scope>
    <source>
        <strain evidence="2">JCM 3172</strain>
    </source>
</reference>
<proteinExistence type="predicted"/>
<dbReference type="AlphaFoldDB" id="A0A918LN90"/>
<protein>
    <submittedName>
        <fullName evidence="2">Uncharacterized protein</fullName>
    </submittedName>
</protein>
<evidence type="ECO:0000256" key="1">
    <source>
        <dbReference type="SAM" id="MobiDB-lite"/>
    </source>
</evidence>
<gene>
    <name evidence="2" type="ORF">GCM10014713_17350</name>
</gene>
<sequence>MREEEPADEEQQGLRDSEHLGPGGLDRLGEEVEADDTEHQTAGEAEDEVAPVGDTAGDPAAEQRHQERAERDEYGHGALLSDPAATAHIRPCRVPARPGAR</sequence>
<reference evidence="2" key="2">
    <citation type="submission" date="2020-09" db="EMBL/GenBank/DDBJ databases">
        <authorList>
            <person name="Sun Q."/>
            <person name="Ohkuma M."/>
        </authorList>
    </citation>
    <scope>NUCLEOTIDE SEQUENCE</scope>
    <source>
        <strain evidence="2">JCM 3172</strain>
    </source>
</reference>